<dbReference type="InterPro" id="IPR011990">
    <property type="entry name" value="TPR-like_helical_dom_sf"/>
</dbReference>
<feature type="signal peptide" evidence="1">
    <location>
        <begin position="1"/>
        <end position="21"/>
    </location>
</feature>
<dbReference type="AlphaFoldDB" id="A0A1X7GYM4"/>
<gene>
    <name evidence="2" type="ORF">SAMN06295910_2505</name>
</gene>
<evidence type="ECO:0000313" key="2">
    <source>
        <dbReference type="EMBL" id="SMF76825.1"/>
    </source>
</evidence>
<name>A0A1X7GYM4_9SPHN</name>
<organism evidence="2 3">
    <name type="scientific">Allosphingosinicella indica</name>
    <dbReference type="NCBI Taxonomy" id="941907"/>
    <lineage>
        <taxon>Bacteria</taxon>
        <taxon>Pseudomonadati</taxon>
        <taxon>Pseudomonadota</taxon>
        <taxon>Alphaproteobacteria</taxon>
        <taxon>Sphingomonadales</taxon>
        <taxon>Sphingomonadaceae</taxon>
        <taxon>Allosphingosinicella</taxon>
    </lineage>
</organism>
<evidence type="ECO:0000256" key="1">
    <source>
        <dbReference type="SAM" id="SignalP"/>
    </source>
</evidence>
<feature type="chain" id="PRO_5010855005" description="Tetratricopeptide repeat protein" evidence="1">
    <location>
        <begin position="22"/>
        <end position="411"/>
    </location>
</feature>
<sequence length="411" mass="43916">MKTLPTIALALALAVGGTALAQPAFAQDKKEEAQQRKFNLSSGARKPISELQTAVTANDEAGYTAKLPAAQKAAKNNDDRYVVAQLMLQWAIAKNDDRLKLAAIEALEASGGATPEEMGTVYQNIAALKTKLGDTAGAEAAMAKLAQAQPDNPDVIVTQAEMKASQQQPAEALQLFQKAIAAKKAQGPVPEEWYKRGLKFAFEGKNPQATAQLSRELVSAYPTQENWRDTLLIYRDTTNLDKPATIDLLRLVRQAKAMAGERDYYELAEALNDRGLPGETKAVLDEGIAAKAVDPNKLAFSEMLKSATDKIPADRKGLPAEEQKALAGGSGTAVLGVADAYYGYGDYAKAATLYKAALQKGGVDANLANTRLGIALAMAGQKAEAETAFKAVTGQRADIASFWMLWLNQRA</sequence>
<evidence type="ECO:0000313" key="3">
    <source>
        <dbReference type="Proteomes" id="UP000192934"/>
    </source>
</evidence>
<keyword evidence="3" id="KW-1185">Reference proteome</keyword>
<reference evidence="3" key="1">
    <citation type="submission" date="2017-04" db="EMBL/GenBank/DDBJ databases">
        <authorList>
            <person name="Varghese N."/>
            <person name="Submissions S."/>
        </authorList>
    </citation>
    <scope>NUCLEOTIDE SEQUENCE [LARGE SCALE GENOMIC DNA]</scope>
    <source>
        <strain evidence="3">Dd16</strain>
    </source>
</reference>
<dbReference type="Gene3D" id="1.25.40.10">
    <property type="entry name" value="Tetratricopeptide repeat domain"/>
    <property type="match status" value="2"/>
</dbReference>
<evidence type="ECO:0008006" key="4">
    <source>
        <dbReference type="Google" id="ProtNLM"/>
    </source>
</evidence>
<proteinExistence type="predicted"/>
<keyword evidence="1" id="KW-0732">Signal</keyword>
<accession>A0A1X7GYM4</accession>
<dbReference type="SUPFAM" id="SSF48452">
    <property type="entry name" value="TPR-like"/>
    <property type="match status" value="1"/>
</dbReference>
<dbReference type="STRING" id="941907.SAMN06295910_2505"/>
<dbReference type="Proteomes" id="UP000192934">
    <property type="component" value="Chromosome I"/>
</dbReference>
<dbReference type="EMBL" id="LT840185">
    <property type="protein sequence ID" value="SMF76825.1"/>
    <property type="molecule type" value="Genomic_DNA"/>
</dbReference>
<protein>
    <recommendedName>
        <fullName evidence="4">Tetratricopeptide repeat protein</fullName>
    </recommendedName>
</protein>